<dbReference type="InterPro" id="IPR052367">
    <property type="entry name" value="Thiosulfate_ST/Rhodanese-like"/>
</dbReference>
<dbReference type="Pfam" id="PF11127">
    <property type="entry name" value="YgaP-like_TM"/>
    <property type="match status" value="1"/>
</dbReference>
<dbReference type="Proteomes" id="UP000825051">
    <property type="component" value="Chromosome"/>
</dbReference>
<dbReference type="CDD" id="cd00158">
    <property type="entry name" value="RHOD"/>
    <property type="match status" value="1"/>
</dbReference>
<dbReference type="InterPro" id="IPR036873">
    <property type="entry name" value="Rhodanese-like_dom_sf"/>
</dbReference>
<evidence type="ECO:0000313" key="3">
    <source>
        <dbReference type="EMBL" id="QYM78247.1"/>
    </source>
</evidence>
<gene>
    <name evidence="3" type="ORF">K0B96_13170</name>
</gene>
<dbReference type="RefSeq" id="WP_220161351.1">
    <property type="nucleotide sequence ID" value="NZ_CP080507.1"/>
</dbReference>
<dbReference type="PROSITE" id="PS50206">
    <property type="entry name" value="RHODANESE_3"/>
    <property type="match status" value="1"/>
</dbReference>
<dbReference type="Pfam" id="PF00581">
    <property type="entry name" value="Rhodanese"/>
    <property type="match status" value="1"/>
</dbReference>
<reference evidence="3" key="1">
    <citation type="submission" date="2021-08" db="EMBL/GenBank/DDBJ databases">
        <title>Genome of a novel bacterium of the phylum Verrucomicrobia, Oleiharenicola sp. KSB-15.</title>
        <authorList>
            <person name="Chung J.-H."/>
            <person name="Ahn J.-H."/>
            <person name="Yoon Y."/>
            <person name="Kim D.-Y."/>
            <person name="An S.-H."/>
            <person name="Park I."/>
            <person name="Yeon J."/>
        </authorList>
    </citation>
    <scope>NUCLEOTIDE SEQUENCE</scope>
    <source>
        <strain evidence="3">KSB-15</strain>
    </source>
</reference>
<keyword evidence="4" id="KW-1185">Reference proteome</keyword>
<dbReference type="SUPFAM" id="SSF52821">
    <property type="entry name" value="Rhodanese/Cell cycle control phosphatase"/>
    <property type="match status" value="1"/>
</dbReference>
<dbReference type="InterPro" id="IPR001763">
    <property type="entry name" value="Rhodanese-like_dom"/>
</dbReference>
<name>A0A8F9XFM2_9BACT</name>
<evidence type="ECO:0000259" key="2">
    <source>
        <dbReference type="PROSITE" id="PS50206"/>
    </source>
</evidence>
<evidence type="ECO:0000256" key="1">
    <source>
        <dbReference type="SAM" id="Phobius"/>
    </source>
</evidence>
<keyword evidence="1" id="KW-1133">Transmembrane helix</keyword>
<evidence type="ECO:0000313" key="4">
    <source>
        <dbReference type="Proteomes" id="UP000825051"/>
    </source>
</evidence>
<dbReference type="PANTHER" id="PTHR45431">
    <property type="entry name" value="RHODANESE-LIKE DOMAIN-CONTAINING PROTEIN 15, CHLOROPLASTIC"/>
    <property type="match status" value="1"/>
</dbReference>
<dbReference type="InterPro" id="IPR021309">
    <property type="entry name" value="YgaP-like_TM"/>
</dbReference>
<sequence length="196" mass="20719">MQTCLCESPASLYVGDSSNPLDLSLMKTISAEQLHSLHRAQPDLTLIDVRSPAEFRTVHVQSAINVPLGDLSADALAPHARMDDAVYLICHSGGRSAQAGARLKSLGFTNVFSVDGGTVACRQCGVPVNHGPATMSLERQVRIVAGSLVLVGVLLSLFVQPAFIYLSGFVGAGLVFAGISDTCLMGLLLAKMPWNR</sequence>
<feature type="transmembrane region" description="Helical" evidence="1">
    <location>
        <begin position="169"/>
        <end position="190"/>
    </location>
</feature>
<keyword evidence="1" id="KW-0472">Membrane</keyword>
<dbReference type="SMART" id="SM00450">
    <property type="entry name" value="RHOD"/>
    <property type="match status" value="1"/>
</dbReference>
<protein>
    <submittedName>
        <fullName evidence="3">Rhodanese-like domain-containing protein</fullName>
    </submittedName>
</protein>
<proteinExistence type="predicted"/>
<feature type="domain" description="Rhodanese" evidence="2">
    <location>
        <begin position="40"/>
        <end position="130"/>
    </location>
</feature>
<keyword evidence="1" id="KW-0812">Transmembrane</keyword>
<dbReference type="KEGG" id="ole:K0B96_13170"/>
<dbReference type="AlphaFoldDB" id="A0A8F9XFM2"/>
<dbReference type="Gene3D" id="6.10.140.1340">
    <property type="match status" value="1"/>
</dbReference>
<accession>A0A8F9XFM2</accession>
<feature type="transmembrane region" description="Helical" evidence="1">
    <location>
        <begin position="143"/>
        <end position="163"/>
    </location>
</feature>
<dbReference type="PANTHER" id="PTHR45431:SF3">
    <property type="entry name" value="RHODANESE-LIKE DOMAIN-CONTAINING PROTEIN 15, CHLOROPLASTIC"/>
    <property type="match status" value="1"/>
</dbReference>
<organism evidence="3 4">
    <name type="scientific">Horticoccus luteus</name>
    <dbReference type="NCBI Taxonomy" id="2862869"/>
    <lineage>
        <taxon>Bacteria</taxon>
        <taxon>Pseudomonadati</taxon>
        <taxon>Verrucomicrobiota</taxon>
        <taxon>Opitutia</taxon>
        <taxon>Opitutales</taxon>
        <taxon>Opitutaceae</taxon>
        <taxon>Horticoccus</taxon>
    </lineage>
</organism>
<dbReference type="EMBL" id="CP080507">
    <property type="protein sequence ID" value="QYM78247.1"/>
    <property type="molecule type" value="Genomic_DNA"/>
</dbReference>
<dbReference type="Gene3D" id="3.40.250.10">
    <property type="entry name" value="Rhodanese-like domain"/>
    <property type="match status" value="1"/>
</dbReference>